<dbReference type="RefSeq" id="WP_076374540.1">
    <property type="nucleotide sequence ID" value="NZ_AP017422.1"/>
</dbReference>
<dbReference type="Gene3D" id="2.40.160.60">
    <property type="entry name" value="Outer membrane protein transport protein (OMPP1/FadL/TodX)"/>
    <property type="match status" value="1"/>
</dbReference>
<reference evidence="4" key="1">
    <citation type="submission" date="2017-01" db="EMBL/GenBank/DDBJ databases">
        <authorList>
            <person name="Varghese N."/>
            <person name="Submissions S."/>
        </authorList>
    </citation>
    <scope>NUCLEOTIDE SEQUENCE [LARGE SCALE GENOMIC DNA]</scope>
    <source>
        <strain evidence="4">DSM 21054</strain>
    </source>
</reference>
<dbReference type="OrthoDB" id="9758448at2"/>
<keyword evidence="1" id="KW-0732">Signal</keyword>
<dbReference type="InterPro" id="IPR045741">
    <property type="entry name" value="PorV"/>
</dbReference>
<evidence type="ECO:0000313" key="3">
    <source>
        <dbReference type="EMBL" id="SIS58007.1"/>
    </source>
</evidence>
<dbReference type="EMBL" id="FTOR01000001">
    <property type="protein sequence ID" value="SIS58007.1"/>
    <property type="molecule type" value="Genomic_DNA"/>
</dbReference>
<evidence type="ECO:0000313" key="4">
    <source>
        <dbReference type="Proteomes" id="UP000186917"/>
    </source>
</evidence>
<feature type="signal peptide" evidence="1">
    <location>
        <begin position="1"/>
        <end position="23"/>
    </location>
</feature>
<dbReference type="Proteomes" id="UP000186917">
    <property type="component" value="Unassembled WGS sequence"/>
</dbReference>
<name>A0A173MLS4_9BACT</name>
<dbReference type="Pfam" id="PF19572">
    <property type="entry name" value="PorV"/>
    <property type="match status" value="1"/>
</dbReference>
<feature type="chain" id="PRO_5030023144" description="Type IX secretion system protein PorV domain-containing protein" evidence="1">
    <location>
        <begin position="24"/>
        <end position="379"/>
    </location>
</feature>
<organism evidence="3 4">
    <name type="scientific">Filimonas lacunae</name>
    <dbReference type="NCBI Taxonomy" id="477680"/>
    <lineage>
        <taxon>Bacteria</taxon>
        <taxon>Pseudomonadati</taxon>
        <taxon>Bacteroidota</taxon>
        <taxon>Chitinophagia</taxon>
        <taxon>Chitinophagales</taxon>
        <taxon>Chitinophagaceae</taxon>
        <taxon>Filimonas</taxon>
    </lineage>
</organism>
<dbReference type="NCBIfam" id="NF033710">
    <property type="entry name" value="T9SS_OM_PorV"/>
    <property type="match status" value="1"/>
</dbReference>
<dbReference type="KEGG" id="fln:FLA_4641"/>
<dbReference type="InterPro" id="IPR047799">
    <property type="entry name" value="T9SS_OM_PorV"/>
</dbReference>
<protein>
    <recommendedName>
        <fullName evidence="2">Type IX secretion system protein PorV domain-containing protein</fullName>
    </recommendedName>
</protein>
<feature type="domain" description="Type IX secretion system protein PorV" evidence="2">
    <location>
        <begin position="28"/>
        <end position="264"/>
    </location>
</feature>
<proteinExistence type="predicted"/>
<sequence>MKLKLLAVAGICCVGGWANAVHAQDHTMSIVSSAVPMLRMSADARAGGMGDAAIAVSPDASAVFWNRSKLAFAKERSALSVTYAPWMRSAGPHDVFLASMAGYLKFGNDQAVSIGMRYFNMGEVQYADENGQLLQTAKPNEYAIDAGYSRALSKRFAISVALRYIYSGLANNYSVNGYTYKAGHAAAADVTLYYQGLNDKGAGWSAGLTLSNLGSKVSYSNNAIDQDYIPANLGLGAAYTWRLDETSKLTWALDLNKLMVPTPPENTSDSSMKVYRDKGVVSSWFSSFGDAPGGFSEELKEWQVSSGLEYNYDDMIGIRGGYFYENRWKGGRSYATLGVGMKFQWLGANFSYLIPTGKDINNNPIRQSLRASLVFTLAK</sequence>
<dbReference type="AlphaFoldDB" id="A0A173MLS4"/>
<evidence type="ECO:0000259" key="2">
    <source>
        <dbReference type="Pfam" id="PF19572"/>
    </source>
</evidence>
<evidence type="ECO:0000256" key="1">
    <source>
        <dbReference type="SAM" id="SignalP"/>
    </source>
</evidence>
<gene>
    <name evidence="3" type="ORF">SAMN05421788_10157</name>
</gene>
<dbReference type="STRING" id="477680.SAMN05421788_10157"/>
<keyword evidence="4" id="KW-1185">Reference proteome</keyword>
<dbReference type="NCBIfam" id="NF033709">
    <property type="entry name" value="PorV_fam"/>
    <property type="match status" value="1"/>
</dbReference>
<accession>A0A173MLS4</accession>